<dbReference type="OrthoDB" id="74240at2759"/>
<dbReference type="InterPro" id="IPR008011">
    <property type="entry name" value="Complex1_LYR_dom"/>
</dbReference>
<keyword evidence="9" id="KW-1185">Reference proteome</keyword>
<evidence type="ECO:0000256" key="1">
    <source>
        <dbReference type="ARBA" id="ARBA00004173"/>
    </source>
</evidence>
<evidence type="ECO:0000259" key="7">
    <source>
        <dbReference type="Pfam" id="PF05347"/>
    </source>
</evidence>
<gene>
    <name evidence="8" type="ORF">P691DRAFT_794309</name>
</gene>
<comment type="function">
    <text evidence="6">Involved in efficient integration of the N-module into mitochondrial respiratory chain complex I.</text>
</comment>
<evidence type="ECO:0000256" key="2">
    <source>
        <dbReference type="ARBA" id="ARBA00009508"/>
    </source>
</evidence>
<dbReference type="PANTHER" id="PTHR13675">
    <property type="entry name" value="LYR MOTIF-CONTAINING PROTEIN 2"/>
    <property type="match status" value="1"/>
</dbReference>
<sequence>MASFHPTLKHFILRQETIHLYRHAVRASRAIQDPVTRRETLGWIRSEFERNKHITDVVLIEDKVRSGRRDLRQLFSSIR</sequence>
<keyword evidence="4" id="KW-0496">Mitochondrion</keyword>
<organism evidence="8 9">
    <name type="scientific">Macrolepiota fuliginosa MF-IS2</name>
    <dbReference type="NCBI Taxonomy" id="1400762"/>
    <lineage>
        <taxon>Eukaryota</taxon>
        <taxon>Fungi</taxon>
        <taxon>Dikarya</taxon>
        <taxon>Basidiomycota</taxon>
        <taxon>Agaricomycotina</taxon>
        <taxon>Agaricomycetes</taxon>
        <taxon>Agaricomycetidae</taxon>
        <taxon>Agaricales</taxon>
        <taxon>Agaricineae</taxon>
        <taxon>Agaricaceae</taxon>
        <taxon>Macrolepiota</taxon>
    </lineage>
</organism>
<evidence type="ECO:0000256" key="3">
    <source>
        <dbReference type="ARBA" id="ARBA00022946"/>
    </source>
</evidence>
<proteinExistence type="inferred from homology"/>
<dbReference type="Pfam" id="PF05347">
    <property type="entry name" value="Complex1_LYR"/>
    <property type="match status" value="1"/>
</dbReference>
<dbReference type="PANTHER" id="PTHR13675:SF0">
    <property type="entry name" value="LYR MOTIF-CONTAINING PROTEIN 2"/>
    <property type="match status" value="1"/>
</dbReference>
<feature type="domain" description="Complex 1 LYR protein" evidence="7">
    <location>
        <begin position="15"/>
        <end position="72"/>
    </location>
</feature>
<evidence type="ECO:0000313" key="9">
    <source>
        <dbReference type="Proteomes" id="UP000807342"/>
    </source>
</evidence>
<evidence type="ECO:0000313" key="8">
    <source>
        <dbReference type="EMBL" id="KAF9452609.1"/>
    </source>
</evidence>
<dbReference type="GO" id="GO:0005739">
    <property type="term" value="C:mitochondrion"/>
    <property type="evidence" value="ECO:0007669"/>
    <property type="project" value="UniProtKB-SubCell"/>
</dbReference>
<accession>A0A9P5XLE6</accession>
<comment type="caution">
    <text evidence="8">The sequence shown here is derived from an EMBL/GenBank/DDBJ whole genome shotgun (WGS) entry which is preliminary data.</text>
</comment>
<evidence type="ECO:0000256" key="5">
    <source>
        <dbReference type="ARBA" id="ARBA00026235"/>
    </source>
</evidence>
<dbReference type="AlphaFoldDB" id="A0A9P5XLE6"/>
<name>A0A9P5XLE6_9AGAR</name>
<dbReference type="Proteomes" id="UP000807342">
    <property type="component" value="Unassembled WGS sequence"/>
</dbReference>
<dbReference type="EMBL" id="MU151069">
    <property type="protein sequence ID" value="KAF9452609.1"/>
    <property type="molecule type" value="Genomic_DNA"/>
</dbReference>
<evidence type="ECO:0000256" key="6">
    <source>
        <dbReference type="ARBA" id="ARBA00044735"/>
    </source>
</evidence>
<dbReference type="InterPro" id="IPR045293">
    <property type="entry name" value="Complex1_LYR_LYRM2"/>
</dbReference>
<reference evidence="8" key="1">
    <citation type="submission" date="2020-11" db="EMBL/GenBank/DDBJ databases">
        <authorList>
            <consortium name="DOE Joint Genome Institute"/>
            <person name="Ahrendt S."/>
            <person name="Riley R."/>
            <person name="Andreopoulos W."/>
            <person name="Labutti K."/>
            <person name="Pangilinan J."/>
            <person name="Ruiz-Duenas F.J."/>
            <person name="Barrasa J.M."/>
            <person name="Sanchez-Garcia M."/>
            <person name="Camarero S."/>
            <person name="Miyauchi S."/>
            <person name="Serrano A."/>
            <person name="Linde D."/>
            <person name="Babiker R."/>
            <person name="Drula E."/>
            <person name="Ayuso-Fernandez I."/>
            <person name="Pacheco R."/>
            <person name="Padilla G."/>
            <person name="Ferreira P."/>
            <person name="Barriuso J."/>
            <person name="Kellner H."/>
            <person name="Castanera R."/>
            <person name="Alfaro M."/>
            <person name="Ramirez L."/>
            <person name="Pisabarro A.G."/>
            <person name="Kuo A."/>
            <person name="Tritt A."/>
            <person name="Lipzen A."/>
            <person name="He G."/>
            <person name="Yan M."/>
            <person name="Ng V."/>
            <person name="Cullen D."/>
            <person name="Martin F."/>
            <person name="Rosso M.-N."/>
            <person name="Henrissat B."/>
            <person name="Hibbett D."/>
            <person name="Martinez A.T."/>
            <person name="Grigoriev I.V."/>
        </authorList>
    </citation>
    <scope>NUCLEOTIDE SEQUENCE</scope>
    <source>
        <strain evidence="8">MF-IS2</strain>
    </source>
</reference>
<evidence type="ECO:0000256" key="4">
    <source>
        <dbReference type="ARBA" id="ARBA00023128"/>
    </source>
</evidence>
<comment type="subcellular location">
    <subcellularLocation>
        <location evidence="1">Mitochondrion</location>
    </subcellularLocation>
</comment>
<dbReference type="CDD" id="cd20262">
    <property type="entry name" value="Complex1_LYR_LYRM2"/>
    <property type="match status" value="1"/>
</dbReference>
<comment type="similarity">
    <text evidence="2">Belongs to the complex I LYR family.</text>
</comment>
<keyword evidence="3" id="KW-0809">Transit peptide</keyword>
<protein>
    <recommendedName>
        <fullName evidence="5">LYR motif-containing protein 2</fullName>
    </recommendedName>
</protein>